<keyword evidence="14" id="KW-1185">Reference proteome</keyword>
<keyword evidence="8" id="KW-0804">Transcription</keyword>
<feature type="domain" description="C2H2-type" evidence="12">
    <location>
        <begin position="236"/>
        <end position="258"/>
    </location>
</feature>
<keyword evidence="9" id="KW-0539">Nucleus</keyword>
<feature type="domain" description="C2H2-type" evidence="12">
    <location>
        <begin position="334"/>
        <end position="361"/>
    </location>
</feature>
<feature type="region of interest" description="Disordered" evidence="11">
    <location>
        <begin position="411"/>
        <end position="463"/>
    </location>
</feature>
<keyword evidence="3" id="KW-0677">Repeat</keyword>
<dbReference type="FunFam" id="3.30.160.60:FF:000045">
    <property type="entry name" value="ZFP69 zinc finger protein B"/>
    <property type="match status" value="1"/>
</dbReference>
<organism evidence="13 14">
    <name type="scientific">Aquarana catesbeiana</name>
    <name type="common">American bullfrog</name>
    <name type="synonym">Rana catesbeiana</name>
    <dbReference type="NCBI Taxonomy" id="8400"/>
    <lineage>
        <taxon>Eukaryota</taxon>
        <taxon>Metazoa</taxon>
        <taxon>Chordata</taxon>
        <taxon>Craniata</taxon>
        <taxon>Vertebrata</taxon>
        <taxon>Euteleostomi</taxon>
        <taxon>Amphibia</taxon>
        <taxon>Batrachia</taxon>
        <taxon>Anura</taxon>
        <taxon>Neobatrachia</taxon>
        <taxon>Ranoidea</taxon>
        <taxon>Ranidae</taxon>
        <taxon>Aquarana</taxon>
    </lineage>
</organism>
<dbReference type="GO" id="GO:0000978">
    <property type="term" value="F:RNA polymerase II cis-regulatory region sequence-specific DNA binding"/>
    <property type="evidence" value="ECO:0007669"/>
    <property type="project" value="TreeGrafter"/>
</dbReference>
<gene>
    <name evidence="13" type="ORF">AB205_0033250</name>
</gene>
<evidence type="ECO:0000259" key="12">
    <source>
        <dbReference type="PROSITE" id="PS50157"/>
    </source>
</evidence>
<feature type="region of interest" description="Disordered" evidence="11">
    <location>
        <begin position="260"/>
        <end position="287"/>
    </location>
</feature>
<dbReference type="InterPro" id="IPR036236">
    <property type="entry name" value="Znf_C2H2_sf"/>
</dbReference>
<dbReference type="FunFam" id="3.30.160.60:FF:002716">
    <property type="entry name" value="Zinc finger protein 212"/>
    <property type="match status" value="1"/>
</dbReference>
<feature type="compositionally biased region" description="Basic and acidic residues" evidence="11">
    <location>
        <begin position="28"/>
        <end position="68"/>
    </location>
</feature>
<evidence type="ECO:0000256" key="3">
    <source>
        <dbReference type="ARBA" id="ARBA00022737"/>
    </source>
</evidence>
<dbReference type="EMBL" id="KV954904">
    <property type="protein sequence ID" value="PIO24310.1"/>
    <property type="molecule type" value="Genomic_DNA"/>
</dbReference>
<dbReference type="GO" id="GO:0008270">
    <property type="term" value="F:zinc ion binding"/>
    <property type="evidence" value="ECO:0007669"/>
    <property type="project" value="UniProtKB-KW"/>
</dbReference>
<evidence type="ECO:0000256" key="10">
    <source>
        <dbReference type="PROSITE-ProRule" id="PRU00042"/>
    </source>
</evidence>
<evidence type="ECO:0000256" key="1">
    <source>
        <dbReference type="ARBA" id="ARBA00004123"/>
    </source>
</evidence>
<evidence type="ECO:0000256" key="7">
    <source>
        <dbReference type="ARBA" id="ARBA00023125"/>
    </source>
</evidence>
<name>A0A2G9R8V5_AQUCT</name>
<dbReference type="PANTHER" id="PTHR23235">
    <property type="entry name" value="KRUEPPEL-LIKE TRANSCRIPTION FACTOR"/>
    <property type="match status" value="1"/>
</dbReference>
<feature type="non-terminal residue" evidence="13">
    <location>
        <position position="1"/>
    </location>
</feature>
<evidence type="ECO:0000256" key="4">
    <source>
        <dbReference type="ARBA" id="ARBA00022771"/>
    </source>
</evidence>
<feature type="domain" description="C2H2-type" evidence="12">
    <location>
        <begin position="390"/>
        <end position="417"/>
    </location>
</feature>
<reference evidence="14" key="1">
    <citation type="journal article" date="2017" name="Nat. Commun.">
        <title>The North American bullfrog draft genome provides insight into hormonal regulation of long noncoding RNA.</title>
        <authorList>
            <person name="Hammond S.A."/>
            <person name="Warren R.L."/>
            <person name="Vandervalk B.P."/>
            <person name="Kucuk E."/>
            <person name="Khan H."/>
            <person name="Gibb E.A."/>
            <person name="Pandoh P."/>
            <person name="Kirk H."/>
            <person name="Zhao Y."/>
            <person name="Jones M."/>
            <person name="Mungall A.J."/>
            <person name="Coope R."/>
            <person name="Pleasance S."/>
            <person name="Moore R.A."/>
            <person name="Holt R.A."/>
            <person name="Round J.M."/>
            <person name="Ohora S."/>
            <person name="Walle B.V."/>
            <person name="Veldhoen N."/>
            <person name="Helbing C.C."/>
            <person name="Birol I."/>
        </authorList>
    </citation>
    <scope>NUCLEOTIDE SEQUENCE [LARGE SCALE GENOMIC DNA]</scope>
</reference>
<dbReference type="SMART" id="SM00355">
    <property type="entry name" value="ZnF_C2H2"/>
    <property type="match status" value="5"/>
</dbReference>
<evidence type="ECO:0000313" key="14">
    <source>
        <dbReference type="Proteomes" id="UP000228934"/>
    </source>
</evidence>
<dbReference type="PROSITE" id="PS50157">
    <property type="entry name" value="ZINC_FINGER_C2H2_2"/>
    <property type="match status" value="5"/>
</dbReference>
<keyword evidence="6" id="KW-0805">Transcription regulation</keyword>
<dbReference type="Gene3D" id="3.30.160.60">
    <property type="entry name" value="Classic Zinc Finger"/>
    <property type="match status" value="5"/>
</dbReference>
<dbReference type="PROSITE" id="PS00028">
    <property type="entry name" value="ZINC_FINGER_C2H2_1"/>
    <property type="match status" value="5"/>
</dbReference>
<protein>
    <recommendedName>
        <fullName evidence="12">C2H2-type domain-containing protein</fullName>
    </recommendedName>
</protein>
<dbReference type="FunFam" id="3.30.160.60:FF:002343">
    <property type="entry name" value="Zinc finger protein 33A"/>
    <property type="match status" value="1"/>
</dbReference>
<proteinExistence type="predicted"/>
<dbReference type="GO" id="GO:0000981">
    <property type="term" value="F:DNA-binding transcription factor activity, RNA polymerase II-specific"/>
    <property type="evidence" value="ECO:0007669"/>
    <property type="project" value="TreeGrafter"/>
</dbReference>
<feature type="region of interest" description="Disordered" evidence="11">
    <location>
        <begin position="1"/>
        <end position="102"/>
    </location>
</feature>
<evidence type="ECO:0000256" key="11">
    <source>
        <dbReference type="SAM" id="MobiDB-lite"/>
    </source>
</evidence>
<accession>A0A2G9R8V5</accession>
<dbReference type="AlphaFoldDB" id="A0A2G9R8V5"/>
<comment type="subcellular location">
    <subcellularLocation>
        <location evidence="1">Nucleus</location>
    </subcellularLocation>
</comment>
<dbReference type="PANTHER" id="PTHR23235:SF120">
    <property type="entry name" value="KRUPPEL-LIKE FACTOR 15"/>
    <property type="match status" value="1"/>
</dbReference>
<evidence type="ECO:0000256" key="9">
    <source>
        <dbReference type="ARBA" id="ARBA00023242"/>
    </source>
</evidence>
<dbReference type="FunFam" id="3.30.160.60:FF:000690">
    <property type="entry name" value="Zinc finger protein 354C"/>
    <property type="match status" value="1"/>
</dbReference>
<evidence type="ECO:0000313" key="13">
    <source>
        <dbReference type="EMBL" id="PIO24310.1"/>
    </source>
</evidence>
<evidence type="ECO:0000256" key="5">
    <source>
        <dbReference type="ARBA" id="ARBA00022833"/>
    </source>
</evidence>
<sequence length="463" mass="53181">EETDRSQRLIHRDHRPGKDNQRVQGNFQREREATQEFRRRDNQRVQRDNQRERDLQKDNQRVQRDNPRVQRKRQPESAGTRDIQRERDLQKDKQRVRRVQQESFGESVGQYGALVAPYGEMTTGEFSNMATIKEELASPHWPSWPSDPDVTTVKHYGNLKEEPNSGYSTNDWQTGHLIPKEEPLVGYLGNHQQIDNVALKEEPHTGSMVNEWDPTIDPVQDGPSDGYIIHSGEKPFSCSECNKKFSRRSTYLAHQKIHYKAPVEPGPPEDPQNTSSHLEEATSTPKRLHTIKPVIPWTTLGGLKMYKCHVCAKVFKQKHPLITHLRIHSGERPFSCQECGKNFIQKQHLTKHLRLHSGERPFSCQHCGKQFNIKHNLVTHQRTHTGERPFSCPDCGKTFNRQGILNVHRRTHDADFSGDPTCGSRKTEKPSLAGDSGESLDVKAKPQKGLQTTSHDIEVNDQP</sequence>
<feature type="compositionally biased region" description="Basic and acidic residues" evidence="11">
    <location>
        <begin position="82"/>
        <end position="93"/>
    </location>
</feature>
<evidence type="ECO:0000256" key="8">
    <source>
        <dbReference type="ARBA" id="ARBA00023163"/>
    </source>
</evidence>
<feature type="domain" description="C2H2-type" evidence="12">
    <location>
        <begin position="362"/>
        <end position="389"/>
    </location>
</feature>
<keyword evidence="7" id="KW-0238">DNA-binding</keyword>
<keyword evidence="2" id="KW-0479">Metal-binding</keyword>
<dbReference type="Pfam" id="PF00096">
    <property type="entry name" value="zf-C2H2"/>
    <property type="match status" value="5"/>
</dbReference>
<dbReference type="SUPFAM" id="SSF57667">
    <property type="entry name" value="beta-beta-alpha zinc fingers"/>
    <property type="match status" value="3"/>
</dbReference>
<dbReference type="GO" id="GO:0005634">
    <property type="term" value="C:nucleus"/>
    <property type="evidence" value="ECO:0007669"/>
    <property type="project" value="UniProtKB-SubCell"/>
</dbReference>
<feature type="domain" description="C2H2-type" evidence="12">
    <location>
        <begin position="306"/>
        <end position="333"/>
    </location>
</feature>
<keyword evidence="5" id="KW-0862">Zinc</keyword>
<dbReference type="OrthoDB" id="3156061at2759"/>
<dbReference type="FunFam" id="3.30.160.60:FF:001720">
    <property type="entry name" value="Si:dkey-7i4.21"/>
    <property type="match status" value="1"/>
</dbReference>
<feature type="non-terminal residue" evidence="13">
    <location>
        <position position="463"/>
    </location>
</feature>
<evidence type="ECO:0000256" key="2">
    <source>
        <dbReference type="ARBA" id="ARBA00022723"/>
    </source>
</evidence>
<evidence type="ECO:0000256" key="6">
    <source>
        <dbReference type="ARBA" id="ARBA00023015"/>
    </source>
</evidence>
<feature type="compositionally biased region" description="Polar residues" evidence="11">
    <location>
        <begin position="271"/>
        <end position="285"/>
    </location>
</feature>
<dbReference type="Proteomes" id="UP000228934">
    <property type="component" value="Unassembled WGS sequence"/>
</dbReference>
<dbReference type="InterPro" id="IPR013087">
    <property type="entry name" value="Znf_C2H2_type"/>
</dbReference>
<keyword evidence="4 10" id="KW-0863">Zinc-finger</keyword>